<gene>
    <name evidence="16" type="primary">nuoG</name>
    <name evidence="16" type="ORF">Aau02nite_36550</name>
</gene>
<dbReference type="Pfam" id="PF10588">
    <property type="entry name" value="NADH-G_4Fe-4S_3"/>
    <property type="match status" value="1"/>
</dbReference>
<comment type="cofactor">
    <cofactor evidence="1 12">
        <name>[4Fe-4S] cluster</name>
        <dbReference type="ChEBI" id="CHEBI:49883"/>
    </cofactor>
</comment>
<keyword evidence="17" id="KW-1185">Reference proteome</keyword>
<organism evidence="16 17">
    <name type="scientific">Actinoplanes auranticolor</name>
    <dbReference type="NCBI Taxonomy" id="47988"/>
    <lineage>
        <taxon>Bacteria</taxon>
        <taxon>Bacillati</taxon>
        <taxon>Actinomycetota</taxon>
        <taxon>Actinomycetes</taxon>
        <taxon>Micromonosporales</taxon>
        <taxon>Micromonosporaceae</taxon>
        <taxon>Actinoplanes</taxon>
    </lineage>
</organism>
<dbReference type="SUPFAM" id="SSF54862">
    <property type="entry name" value="4Fe-4S ferredoxins"/>
    <property type="match status" value="1"/>
</dbReference>
<evidence type="ECO:0000256" key="10">
    <source>
        <dbReference type="ARBA" id="ARBA00023027"/>
    </source>
</evidence>
<dbReference type="InterPro" id="IPR054351">
    <property type="entry name" value="NADH_UbQ_OxRdtase_ferredoxin"/>
</dbReference>
<dbReference type="AlphaFoldDB" id="A0A919SF23"/>
<dbReference type="Pfam" id="PF00384">
    <property type="entry name" value="Molybdopterin"/>
    <property type="match status" value="1"/>
</dbReference>
<dbReference type="Gene3D" id="3.30.70.20">
    <property type="match status" value="1"/>
</dbReference>
<dbReference type="InterPro" id="IPR019574">
    <property type="entry name" value="NADH_UbQ_OxRdtase_Gsu_4Fe4S-bd"/>
</dbReference>
<evidence type="ECO:0000256" key="9">
    <source>
        <dbReference type="ARBA" id="ARBA00023014"/>
    </source>
</evidence>
<dbReference type="GO" id="GO:0043546">
    <property type="term" value="F:molybdopterin cofactor binding"/>
    <property type="evidence" value="ECO:0007669"/>
    <property type="project" value="InterPro"/>
</dbReference>
<dbReference type="CDD" id="cd00207">
    <property type="entry name" value="fer2"/>
    <property type="match status" value="1"/>
</dbReference>
<dbReference type="InterPro" id="IPR036010">
    <property type="entry name" value="2Fe-2S_ferredoxin-like_sf"/>
</dbReference>
<evidence type="ECO:0000259" key="13">
    <source>
        <dbReference type="PROSITE" id="PS51085"/>
    </source>
</evidence>
<feature type="domain" description="4Fe-4S His(Cys)3-ligated-type" evidence="15">
    <location>
        <begin position="89"/>
        <end position="128"/>
    </location>
</feature>
<dbReference type="InterPro" id="IPR000283">
    <property type="entry name" value="NADH_UbQ_OxRdtase_75kDa_su_CS"/>
</dbReference>
<evidence type="ECO:0000256" key="6">
    <source>
        <dbReference type="ARBA" id="ARBA00022723"/>
    </source>
</evidence>
<keyword evidence="6 12" id="KW-0479">Metal-binding</keyword>
<evidence type="ECO:0000256" key="11">
    <source>
        <dbReference type="ARBA" id="ARBA00047712"/>
    </source>
</evidence>
<dbReference type="InterPro" id="IPR009010">
    <property type="entry name" value="Asp_de-COase-like_dom_sf"/>
</dbReference>
<evidence type="ECO:0000256" key="3">
    <source>
        <dbReference type="ARBA" id="ARBA00022485"/>
    </source>
</evidence>
<keyword evidence="8 12" id="KW-0408">Iron</keyword>
<dbReference type="Gene3D" id="3.10.20.740">
    <property type="match status" value="1"/>
</dbReference>
<comment type="similarity">
    <text evidence="2 12">Belongs to the complex I 75 kDa subunit family.</text>
</comment>
<dbReference type="GO" id="GO:0046872">
    <property type="term" value="F:metal ion binding"/>
    <property type="evidence" value="ECO:0007669"/>
    <property type="project" value="UniProtKB-UniRule"/>
</dbReference>
<evidence type="ECO:0000256" key="8">
    <source>
        <dbReference type="ARBA" id="ARBA00023004"/>
    </source>
</evidence>
<dbReference type="InterPro" id="IPR006657">
    <property type="entry name" value="MoPterin_dinucl-bd_dom"/>
</dbReference>
<dbReference type="Gene3D" id="3.40.50.740">
    <property type="match status" value="2"/>
</dbReference>
<evidence type="ECO:0000256" key="12">
    <source>
        <dbReference type="RuleBase" id="RU003525"/>
    </source>
</evidence>
<protein>
    <recommendedName>
        <fullName evidence="12">NADH-quinone oxidoreductase</fullName>
        <ecNumber evidence="12">7.1.1.-</ecNumber>
    </recommendedName>
</protein>
<accession>A0A919SF23</accession>
<dbReference type="Gene3D" id="2.40.40.20">
    <property type="match status" value="1"/>
</dbReference>
<dbReference type="GO" id="GO:0051537">
    <property type="term" value="F:2 iron, 2 sulfur cluster binding"/>
    <property type="evidence" value="ECO:0007669"/>
    <property type="project" value="UniProtKB-UniRule"/>
</dbReference>
<dbReference type="PROSITE" id="PS51839">
    <property type="entry name" value="4FE4S_HC3"/>
    <property type="match status" value="1"/>
</dbReference>
<dbReference type="PROSITE" id="PS00641">
    <property type="entry name" value="COMPLEX1_75K_1"/>
    <property type="match status" value="1"/>
</dbReference>
<dbReference type="InterPro" id="IPR050123">
    <property type="entry name" value="Prok_molybdopt-oxidoreductase"/>
</dbReference>
<evidence type="ECO:0000259" key="15">
    <source>
        <dbReference type="PROSITE" id="PS51839"/>
    </source>
</evidence>
<dbReference type="SUPFAM" id="SSF50692">
    <property type="entry name" value="ADC-like"/>
    <property type="match status" value="1"/>
</dbReference>
<dbReference type="PANTHER" id="PTHR43105">
    <property type="entry name" value="RESPIRATORY NITRATE REDUCTASE"/>
    <property type="match status" value="1"/>
</dbReference>
<keyword evidence="10 12" id="KW-0520">NAD</keyword>
<evidence type="ECO:0000313" key="17">
    <source>
        <dbReference type="Proteomes" id="UP000681340"/>
    </source>
</evidence>
<dbReference type="InterPro" id="IPR010228">
    <property type="entry name" value="NADH_UbQ_OxRdtase_Gsu"/>
</dbReference>
<dbReference type="PROSITE" id="PS51669">
    <property type="entry name" value="4FE4S_MOW_BIS_MGD"/>
    <property type="match status" value="1"/>
</dbReference>
<evidence type="ECO:0000313" key="16">
    <source>
        <dbReference type="EMBL" id="GIM69528.1"/>
    </source>
</evidence>
<keyword evidence="9 12" id="KW-0411">Iron-sulfur</keyword>
<dbReference type="SUPFAM" id="SSF54292">
    <property type="entry name" value="2Fe-2S ferredoxin-like"/>
    <property type="match status" value="1"/>
</dbReference>
<dbReference type="NCBIfam" id="TIGR01973">
    <property type="entry name" value="NuoG"/>
    <property type="match status" value="1"/>
</dbReference>
<dbReference type="GO" id="GO:0051539">
    <property type="term" value="F:4 iron, 4 sulfur cluster binding"/>
    <property type="evidence" value="ECO:0007669"/>
    <property type="project" value="UniProtKB-KW"/>
</dbReference>
<dbReference type="Proteomes" id="UP000681340">
    <property type="component" value="Unassembled WGS sequence"/>
</dbReference>
<dbReference type="Gene3D" id="2.20.25.90">
    <property type="entry name" value="ADC-like domains"/>
    <property type="match status" value="1"/>
</dbReference>
<dbReference type="GO" id="GO:0008137">
    <property type="term" value="F:NADH dehydrogenase (ubiquinone) activity"/>
    <property type="evidence" value="ECO:0007669"/>
    <property type="project" value="UniProtKB-UniRule"/>
</dbReference>
<evidence type="ECO:0000256" key="4">
    <source>
        <dbReference type="ARBA" id="ARBA00022714"/>
    </source>
</evidence>
<dbReference type="SMART" id="SM00929">
    <property type="entry name" value="NADH-G_4Fe-4S_3"/>
    <property type="match status" value="1"/>
</dbReference>
<dbReference type="RefSeq" id="WP_212989633.1">
    <property type="nucleotide sequence ID" value="NZ_BAABEA010000021.1"/>
</dbReference>
<dbReference type="InterPro" id="IPR006656">
    <property type="entry name" value="Mopterin_OxRdtase"/>
</dbReference>
<evidence type="ECO:0000256" key="5">
    <source>
        <dbReference type="ARBA" id="ARBA00022719"/>
    </source>
</evidence>
<dbReference type="SUPFAM" id="SSF53706">
    <property type="entry name" value="Formate dehydrogenase/DMSO reductase, domains 1-3"/>
    <property type="match status" value="1"/>
</dbReference>
<dbReference type="EMBL" id="BOQL01000027">
    <property type="protein sequence ID" value="GIM69528.1"/>
    <property type="molecule type" value="Genomic_DNA"/>
</dbReference>
<dbReference type="Pfam" id="PF04879">
    <property type="entry name" value="Molybdop_Fe4S4"/>
    <property type="match status" value="1"/>
</dbReference>
<comment type="cofactor">
    <cofactor evidence="12">
        <name>[2Fe-2S] cluster</name>
        <dbReference type="ChEBI" id="CHEBI:190135"/>
    </cofactor>
    <text evidence="12">Binds 1 [2Fe-2S] cluster per subunit.</text>
</comment>
<reference evidence="16" key="1">
    <citation type="submission" date="2021-03" db="EMBL/GenBank/DDBJ databases">
        <title>Whole genome shotgun sequence of Actinoplanes auranticolor NBRC 12245.</title>
        <authorList>
            <person name="Komaki H."/>
            <person name="Tamura T."/>
        </authorList>
    </citation>
    <scope>NUCLEOTIDE SEQUENCE</scope>
    <source>
        <strain evidence="16">NBRC 12245</strain>
    </source>
</reference>
<dbReference type="Pfam" id="PF13510">
    <property type="entry name" value="Fer2_4"/>
    <property type="match status" value="1"/>
</dbReference>
<dbReference type="InterPro" id="IPR001041">
    <property type="entry name" value="2Fe-2S_ferredoxin-type"/>
</dbReference>
<dbReference type="GO" id="GO:0042773">
    <property type="term" value="P:ATP synthesis coupled electron transport"/>
    <property type="evidence" value="ECO:0007669"/>
    <property type="project" value="InterPro"/>
</dbReference>
<dbReference type="GO" id="GO:0003954">
    <property type="term" value="F:NADH dehydrogenase activity"/>
    <property type="evidence" value="ECO:0007669"/>
    <property type="project" value="TreeGrafter"/>
</dbReference>
<evidence type="ECO:0000256" key="7">
    <source>
        <dbReference type="ARBA" id="ARBA00022967"/>
    </source>
</evidence>
<keyword evidence="7 12" id="KW-1278">Translocase</keyword>
<dbReference type="Pfam" id="PF22117">
    <property type="entry name" value="Fer4_Nqo3"/>
    <property type="match status" value="1"/>
</dbReference>
<dbReference type="CDD" id="cd02788">
    <property type="entry name" value="MopB_CT_NDH-1_NuoG2-N7"/>
    <property type="match status" value="1"/>
</dbReference>
<dbReference type="PROSITE" id="PS00642">
    <property type="entry name" value="COMPLEX1_75K_2"/>
    <property type="match status" value="1"/>
</dbReference>
<dbReference type="PROSITE" id="PS51085">
    <property type="entry name" value="2FE2S_FER_2"/>
    <property type="match status" value="1"/>
</dbReference>
<keyword evidence="4 12" id="KW-0001">2Fe-2S</keyword>
<comment type="function">
    <text evidence="12">NDH-1 shuttles electrons from NADH, via FMN and iron-sulfur (Fe-S) centers, to quinones in the respiratory chain. Couples the redox reaction to proton translocation (for every two electrons transferred, four hydrogen ions are translocated across the cytoplasmic membrane), and thus conserves the redox energy in a proton gradient.</text>
</comment>
<proteinExistence type="inferred from homology"/>
<keyword evidence="3 12" id="KW-0004">4Fe-4S</keyword>
<dbReference type="Gene3D" id="3.40.228.10">
    <property type="entry name" value="Dimethylsulfoxide Reductase, domain 2"/>
    <property type="match status" value="1"/>
</dbReference>
<dbReference type="NCBIfam" id="NF005895">
    <property type="entry name" value="PRK07860.1"/>
    <property type="match status" value="1"/>
</dbReference>
<feature type="domain" description="4Fe-4S Mo/W bis-MGD-type" evidence="14">
    <location>
        <begin position="246"/>
        <end position="302"/>
    </location>
</feature>
<name>A0A919SF23_9ACTN</name>
<comment type="catalytic activity">
    <reaction evidence="11 12">
        <text>a quinone + NADH + 5 H(+)(in) = a quinol + NAD(+) + 4 H(+)(out)</text>
        <dbReference type="Rhea" id="RHEA:57888"/>
        <dbReference type="ChEBI" id="CHEBI:15378"/>
        <dbReference type="ChEBI" id="CHEBI:24646"/>
        <dbReference type="ChEBI" id="CHEBI:57540"/>
        <dbReference type="ChEBI" id="CHEBI:57945"/>
        <dbReference type="ChEBI" id="CHEBI:132124"/>
    </reaction>
</comment>
<dbReference type="Pfam" id="PF01568">
    <property type="entry name" value="Molydop_binding"/>
    <property type="match status" value="1"/>
</dbReference>
<dbReference type="SMART" id="SM00926">
    <property type="entry name" value="Molybdop_Fe4S4"/>
    <property type="match status" value="1"/>
</dbReference>
<comment type="caution">
    <text evidence="16">The sequence shown here is derived from an EMBL/GenBank/DDBJ whole genome shotgun (WGS) entry which is preliminary data.</text>
</comment>
<dbReference type="GO" id="GO:0048038">
    <property type="term" value="F:quinone binding"/>
    <property type="evidence" value="ECO:0007669"/>
    <property type="project" value="UniProtKB-UniRule"/>
</dbReference>
<evidence type="ECO:0000256" key="1">
    <source>
        <dbReference type="ARBA" id="ARBA00001966"/>
    </source>
</evidence>
<keyword evidence="5 12" id="KW-0874">Quinone</keyword>
<dbReference type="InterPro" id="IPR006963">
    <property type="entry name" value="Mopterin_OxRdtase_4Fe-4S_dom"/>
</dbReference>
<dbReference type="PANTHER" id="PTHR43105:SF12">
    <property type="entry name" value="NADH-QUINONE OXIDOREDUCTASE SUBUNIT G"/>
    <property type="match status" value="1"/>
</dbReference>
<feature type="domain" description="2Fe-2S ferredoxin-type" evidence="13">
    <location>
        <begin position="9"/>
        <end position="87"/>
    </location>
</feature>
<evidence type="ECO:0000256" key="2">
    <source>
        <dbReference type="ARBA" id="ARBA00005404"/>
    </source>
</evidence>
<dbReference type="PROSITE" id="PS00643">
    <property type="entry name" value="COMPLEX1_75K_3"/>
    <property type="match status" value="1"/>
</dbReference>
<sequence>MTDVAKKTDEVTLTVDGVEVTAAKGELVIRVAERMGIAIPRFCDHPLLAPAGACRQCLVEVEGQRKPVASCTQTVAEGMVVKTQLTSPVAAKAQGGVMELLLANHPLDCPTCDKGGECPLQNQAMSNGRVDSRFHEHKREYEKPIHISSQVLLDRERCILCQRCTRFSEEIAGDKFIDLMDRSSGEQINVYRDDFFGGEGTGDGQVGEGEGDVAFNSYFSGNTIQICPVGALTGEQYRFRARPFDLVSSPTACEHCAAGCSMRADHRRGKVLRRLAGDDPAVNEEWNCDKGRWGFRYTTGYDRITTPMLRDAKTGQLREASWSEALLAAAEGLQAGKGRGVGVLTGGRLTVEDAYAYAKFARVALGTNDIDFRARPLSGEEADFLASSVAGVTDVTYDDVENAPAAVIVGLEPEEECPILFLRLRKGHGKKKLKVTAVAPYLSRGFEKLGATLVPAVPGDEARLLGTDATVSAALALPGALLLVGERLASVPGGLSAAAALADRTGARLAWVPRRAGDRGAVDAGCLPNLLPGGRPVTDAGARGELATAWDVEAGALPGTVGRDTDAIVAAAADGTLGALLVAGVDPADLADPRLADQALDAVPFLVSLELRQSAVTRRADVVLPVAPAAEKPGTFMDWEGRLRTFDAVLNTTAMTDGRVLEAIAALMEVTLGTGDVAAIRRELGSMPASRADRPAVPAVAAAALPQLGAQEAVLASWHHLIDLGSMLDGDEVLAGTARTPVVRLGKGLAEALGVADGDAVTVGTDRGAITLPAAITDLPAQVVWLPTNSPGSTLRRSLGVTSGAVVRLSAGKPGPILAASAEGGSAALHGEPHVKGATA</sequence>
<dbReference type="GO" id="GO:0016020">
    <property type="term" value="C:membrane"/>
    <property type="evidence" value="ECO:0007669"/>
    <property type="project" value="InterPro"/>
</dbReference>
<evidence type="ECO:0000259" key="14">
    <source>
        <dbReference type="PROSITE" id="PS51669"/>
    </source>
</evidence>
<dbReference type="FunFam" id="3.10.20.740:FF:000001">
    <property type="entry name" value="NADH-quinone oxidoreductase subunit G"/>
    <property type="match status" value="1"/>
</dbReference>
<dbReference type="EC" id="7.1.1.-" evidence="12"/>